<dbReference type="Gene3D" id="1.20.58.60">
    <property type="match status" value="1"/>
</dbReference>
<feature type="compositionally biased region" description="Basic and acidic residues" evidence="2">
    <location>
        <begin position="278"/>
        <end position="289"/>
    </location>
</feature>
<feature type="compositionally biased region" description="Basic and acidic residues" evidence="2">
    <location>
        <begin position="1"/>
        <end position="21"/>
    </location>
</feature>
<accession>A0A7M7PUT0</accession>
<feature type="region of interest" description="Disordered" evidence="2">
    <location>
        <begin position="355"/>
        <end position="374"/>
    </location>
</feature>
<dbReference type="KEGG" id="spu:115929762"/>
<reference evidence="3" key="2">
    <citation type="submission" date="2021-01" db="UniProtKB">
        <authorList>
            <consortium name="EnsemblMetazoa"/>
        </authorList>
    </citation>
    <scope>IDENTIFICATION</scope>
</reference>
<proteinExistence type="predicted"/>
<keyword evidence="1" id="KW-0175">Coiled coil</keyword>
<evidence type="ECO:0000313" key="3">
    <source>
        <dbReference type="EnsemblMetazoa" id="XP_030855597"/>
    </source>
</evidence>
<evidence type="ECO:0000313" key="4">
    <source>
        <dbReference type="Proteomes" id="UP000007110"/>
    </source>
</evidence>
<dbReference type="AlphaFoldDB" id="A0A7M7PUT0"/>
<dbReference type="EnsemblMetazoa" id="XM_030999737">
    <property type="protein sequence ID" value="XP_030855597"/>
    <property type="gene ID" value="LOC115929762"/>
</dbReference>
<dbReference type="InParanoid" id="A0A7M7PUT0"/>
<reference evidence="4" key="1">
    <citation type="submission" date="2015-02" db="EMBL/GenBank/DDBJ databases">
        <title>Genome sequencing for Strongylocentrotus purpuratus.</title>
        <authorList>
            <person name="Murali S."/>
            <person name="Liu Y."/>
            <person name="Vee V."/>
            <person name="English A."/>
            <person name="Wang M."/>
            <person name="Skinner E."/>
            <person name="Han Y."/>
            <person name="Muzny D.M."/>
            <person name="Worley K.C."/>
            <person name="Gibbs R.A."/>
        </authorList>
    </citation>
    <scope>NUCLEOTIDE SEQUENCE</scope>
</reference>
<organism evidence="3 4">
    <name type="scientific">Strongylocentrotus purpuratus</name>
    <name type="common">Purple sea urchin</name>
    <dbReference type="NCBI Taxonomy" id="7668"/>
    <lineage>
        <taxon>Eukaryota</taxon>
        <taxon>Metazoa</taxon>
        <taxon>Echinodermata</taxon>
        <taxon>Eleutherozoa</taxon>
        <taxon>Echinozoa</taxon>
        <taxon>Echinoidea</taxon>
        <taxon>Euechinoidea</taxon>
        <taxon>Echinacea</taxon>
        <taxon>Camarodonta</taxon>
        <taxon>Echinidea</taxon>
        <taxon>Strongylocentrotidae</taxon>
        <taxon>Strongylocentrotus</taxon>
    </lineage>
</organism>
<feature type="region of interest" description="Disordered" evidence="2">
    <location>
        <begin position="244"/>
        <end position="309"/>
    </location>
</feature>
<dbReference type="SUPFAM" id="SSF46966">
    <property type="entry name" value="Spectrin repeat"/>
    <property type="match status" value="1"/>
</dbReference>
<protein>
    <submittedName>
        <fullName evidence="3">Uncharacterized protein</fullName>
    </submittedName>
</protein>
<dbReference type="GeneID" id="115929762"/>
<feature type="compositionally biased region" description="Polar residues" evidence="2">
    <location>
        <begin position="290"/>
        <end position="309"/>
    </location>
</feature>
<dbReference type="RefSeq" id="XP_030855597.1">
    <property type="nucleotide sequence ID" value="XM_030999737.1"/>
</dbReference>
<keyword evidence="4" id="KW-1185">Reference proteome</keyword>
<name>A0A7M7PUT0_STRPU</name>
<feature type="region of interest" description="Disordered" evidence="2">
    <location>
        <begin position="1"/>
        <end position="40"/>
    </location>
</feature>
<feature type="region of interest" description="Disordered" evidence="2">
    <location>
        <begin position="393"/>
        <end position="441"/>
    </location>
</feature>
<sequence length="817" mass="91608">MKQEDDSPHSEDDVFESDKPEPIIQSDESTATSGAAIDTPFLLGWMEKDNEKPCTIESEQDTAMDVTGAPLSVPPVEQILTDRGAAYVLTPLSELKEHNGAAISGKGLAGAIPGAGSSSLHTSSPDYVIVEDTELKRLPVITGTQQIRDVAPFIIRDPKSGQDLAAIPATVSDDLLSLVGFTDDPKEDPLMIQDMQTGESMIALPAYRIPDELGQSQSLPTRDAGFYSRPSSMTVTDNALKYPIDSDDSSVDSLPLHSNSDTRHPTEYGEVPLKSMPRVRDGEEEHYHSDSTSSDFYTPNGSPVPWQQNHEAAPIPHKKETDNQTPVQDQSTEYEPVVSAADLLEQTLQIQPKVVLQKDSSPTEQSPSLIEKDKLQGAESLVSTQLNVRAVETGQLHTRPSPESSPLDHASRATSHSPVEVKKDQHSKQAEAVEAVDEKPKQTLSRNMPLPVIRHEDWKEDWNDPSTVDGKGQKIDQLNRSWDALKHKMEEKERLLKDALAKQEDYRNALSQINIRLANTEAQLKEIKHTPMEARNLDEHIQELKNLMSECSNLDENVSMVEEKATKLHIPQDILRETIDDLRDRVDKIKSDANELLQKLQKEKEDGMRVKVRLEVNQQELQHLDDWLTDFIKQLEPDENKESGDEELSASDIQEQLLQNHNHQLELSRKLQKLNDIEESIEQTLDATTCQTPVLAEHLETTVRYLHNRMDACKRNLADQREHHRMLLNTERLAQEYQSDVAKLQEWLEQQRGMMSASGGAVTSKLPPVEVGAEMLQQQAELQQVSEAMHSIEAVIHLINPAWQNDISVVHFTSLYL</sequence>
<evidence type="ECO:0000256" key="2">
    <source>
        <dbReference type="SAM" id="MobiDB-lite"/>
    </source>
</evidence>
<dbReference type="Proteomes" id="UP000007110">
    <property type="component" value="Unassembled WGS sequence"/>
</dbReference>
<feature type="compositionally biased region" description="Basic and acidic residues" evidence="2">
    <location>
        <begin position="419"/>
        <end position="441"/>
    </location>
</feature>
<feature type="compositionally biased region" description="Polar residues" evidence="2">
    <location>
        <begin position="395"/>
        <end position="404"/>
    </location>
</feature>
<evidence type="ECO:0000256" key="1">
    <source>
        <dbReference type="SAM" id="Coils"/>
    </source>
</evidence>
<feature type="coiled-coil region" evidence="1">
    <location>
        <begin position="475"/>
        <end position="617"/>
    </location>
</feature>
<feature type="compositionally biased region" description="Polar residues" evidence="2">
    <location>
        <begin position="358"/>
        <end position="368"/>
    </location>
</feature>